<keyword evidence="3 5" id="KW-1133">Transmembrane helix</keyword>
<accession>A0ABU1GV19</accession>
<evidence type="ECO:0000256" key="4">
    <source>
        <dbReference type="ARBA" id="ARBA00023136"/>
    </source>
</evidence>
<gene>
    <name evidence="7" type="ORF">QC825_07400</name>
</gene>
<keyword evidence="8" id="KW-1185">Reference proteome</keyword>
<name>A0ABU1GV19_9GAMM</name>
<feature type="domain" description="Lipopolysaccharide assembly protein A" evidence="6">
    <location>
        <begin position="27"/>
        <end position="90"/>
    </location>
</feature>
<dbReference type="Pfam" id="PF06305">
    <property type="entry name" value="LapA_dom"/>
    <property type="match status" value="1"/>
</dbReference>
<keyword evidence="1" id="KW-1003">Cell membrane</keyword>
<dbReference type="Proteomes" id="UP001269375">
    <property type="component" value="Unassembled WGS sequence"/>
</dbReference>
<evidence type="ECO:0000313" key="7">
    <source>
        <dbReference type="EMBL" id="MDR5895894.1"/>
    </source>
</evidence>
<sequence>MRWIKGVILAIIALIVLIFGILFAVRNQAAIPLDIIWAKLPPASLSLWLLSTLVVGVLLGMLAMTGMYLRLRTALVRARHDQRTQQKELDQLRTRELKEAS</sequence>
<organism evidence="7 8">
    <name type="scientific">Larsenimonas suaedae</name>
    <dbReference type="NCBI Taxonomy" id="1851019"/>
    <lineage>
        <taxon>Bacteria</taxon>
        <taxon>Pseudomonadati</taxon>
        <taxon>Pseudomonadota</taxon>
        <taxon>Gammaproteobacteria</taxon>
        <taxon>Oceanospirillales</taxon>
        <taxon>Halomonadaceae</taxon>
        <taxon>Larsenimonas</taxon>
    </lineage>
</organism>
<dbReference type="InterPro" id="IPR010445">
    <property type="entry name" value="LapA_dom"/>
</dbReference>
<feature type="transmembrane region" description="Helical" evidence="5">
    <location>
        <begin position="7"/>
        <end position="25"/>
    </location>
</feature>
<protein>
    <submittedName>
        <fullName evidence="7">Lipopolysaccharide assembly protein LapA domain-containing protein</fullName>
    </submittedName>
</protein>
<evidence type="ECO:0000256" key="1">
    <source>
        <dbReference type="ARBA" id="ARBA00022475"/>
    </source>
</evidence>
<dbReference type="RefSeq" id="WP_251589797.1">
    <property type="nucleotide sequence ID" value="NZ_JAMLJI010000001.1"/>
</dbReference>
<proteinExistence type="predicted"/>
<evidence type="ECO:0000256" key="3">
    <source>
        <dbReference type="ARBA" id="ARBA00022989"/>
    </source>
</evidence>
<comment type="caution">
    <text evidence="7">The sequence shown here is derived from an EMBL/GenBank/DDBJ whole genome shotgun (WGS) entry which is preliminary data.</text>
</comment>
<keyword evidence="4 5" id="KW-0472">Membrane</keyword>
<evidence type="ECO:0000313" key="8">
    <source>
        <dbReference type="Proteomes" id="UP001269375"/>
    </source>
</evidence>
<evidence type="ECO:0000259" key="6">
    <source>
        <dbReference type="Pfam" id="PF06305"/>
    </source>
</evidence>
<evidence type="ECO:0000256" key="5">
    <source>
        <dbReference type="SAM" id="Phobius"/>
    </source>
</evidence>
<reference evidence="7 8" key="1">
    <citation type="submission" date="2023-04" db="EMBL/GenBank/DDBJ databases">
        <title>A long-awaited taxogenomic arrangement of the family Halomonadaceae.</title>
        <authorList>
            <person name="De La Haba R."/>
            <person name="Chuvochina M."/>
            <person name="Wittouck S."/>
            <person name="Arahal D.R."/>
            <person name="Sanchez-Porro C."/>
            <person name="Hugenholtz P."/>
            <person name="Ventosa A."/>
        </authorList>
    </citation>
    <scope>NUCLEOTIDE SEQUENCE [LARGE SCALE GENOMIC DNA]</scope>
    <source>
        <strain evidence="7 8">DSM 22428</strain>
    </source>
</reference>
<dbReference type="EMBL" id="JARWAO010000003">
    <property type="protein sequence ID" value="MDR5895894.1"/>
    <property type="molecule type" value="Genomic_DNA"/>
</dbReference>
<feature type="transmembrane region" description="Helical" evidence="5">
    <location>
        <begin position="45"/>
        <end position="69"/>
    </location>
</feature>
<evidence type="ECO:0000256" key="2">
    <source>
        <dbReference type="ARBA" id="ARBA00022692"/>
    </source>
</evidence>
<keyword evidence="2 5" id="KW-0812">Transmembrane</keyword>